<dbReference type="PANTHER" id="PTHR11472">
    <property type="entry name" value="DNA REPAIR DEAD HELICASE RAD3/XP-D SUBFAMILY MEMBER"/>
    <property type="match status" value="1"/>
</dbReference>
<evidence type="ECO:0000256" key="7">
    <source>
        <dbReference type="ARBA" id="ARBA00022806"/>
    </source>
</evidence>
<keyword evidence="3" id="KW-0479">Metal-binding</keyword>
<comment type="caution">
    <text evidence="17">The sequence shown here is derived from an EMBL/GenBank/DDBJ whole genome shotgun (WGS) entry which is preliminary data.</text>
</comment>
<evidence type="ECO:0000256" key="15">
    <source>
        <dbReference type="ARBA" id="ARBA00038058"/>
    </source>
</evidence>
<dbReference type="SMART" id="SM00488">
    <property type="entry name" value="DEXDc2"/>
    <property type="match status" value="1"/>
</dbReference>
<dbReference type="RefSeq" id="WP_110462435.1">
    <property type="nucleotide sequence ID" value="NZ_QKMR01000014.1"/>
</dbReference>
<dbReference type="Pfam" id="PF13307">
    <property type="entry name" value="Helicase_C_2"/>
    <property type="match status" value="1"/>
</dbReference>
<dbReference type="Pfam" id="PF00270">
    <property type="entry name" value="DEAD"/>
    <property type="match status" value="1"/>
</dbReference>
<gene>
    <name evidence="17" type="ORF">LY28_02418</name>
</gene>
<evidence type="ECO:0000256" key="3">
    <source>
        <dbReference type="ARBA" id="ARBA00022723"/>
    </source>
</evidence>
<keyword evidence="10" id="KW-0408">Iron</keyword>
<dbReference type="SUPFAM" id="SSF52540">
    <property type="entry name" value="P-loop containing nucleoside triphosphate hydrolases"/>
    <property type="match status" value="2"/>
</dbReference>
<comment type="similarity">
    <text evidence="15">Belongs to the helicase family. DinG subfamily.</text>
</comment>
<dbReference type="Gene3D" id="1.10.275.40">
    <property type="match status" value="1"/>
</dbReference>
<sequence>MEKSQVKISIRNLVELVLRSGDIDSRLVSSTSMQEGTRIHQKIQREGGPNYSKEVSLTFDYEIQGFTIKLEGRADGIITEPEGIVIDEIKSTSRPLEYIDEEFSLLHWAQAKCYAFIYAVQNQMEKIHVQLTYFQVDTEERLNIRKQFELQELRAFMEELMDRYLVWAKMQDEWNTLRDISVRALKFPFENYRKGQRELAVAVYKTIMQEKKLFVQAPTGIGKTVSTLFPSVKAVGEQHISKIFYLTAKTITRQVAEEAFSKMREKGLSFRTITLTAKDKICFNREGSCNPDLCEYAKGHYNRVNDALTDILCATEYFSRDAIEEYALKHNVCPFEFALDLSLWADCIICDYNYVFDPRVYLKRFFMNNGGDYAFLIDEAHNLVDRAREMFSAQISKTAFLEAKKIIKNKQPGIAKQLNKINSYMVALRKQCKEEGFLISKCELKDLYGLLNNFIREAEEWILKNQSRNIEGFEQILEVYFNAISFIKIAELYDERYVTFIDTYLSEVRVKLFCIDPSYLLAAAVKRGKTSVLFSATLTPLDYFMDILGGDKEDYNISLSSPFDNRKLCLLVEDRISTKYKNREGSYGKLADIIRTAADKKQGNYMVYFPSYKYMNEVYTRFTEKYPYIETMLQQSAMTEEEREGFLSRLVPNTDKLFVCFCVLGGIFSEGIDLKGDRLIGAIIVGVGLPQVSAEQNIIMDYFQRKNGRGFENAYMFPGMNKVLQAAGRVIRSESDTGMVLLIDERFSHKEYNCLFPRHWAHNRRVRSSPDLERRLEEFWEGNTHY</sequence>
<dbReference type="InterPro" id="IPR006554">
    <property type="entry name" value="Helicase-like_DEXD_c2"/>
</dbReference>
<accession>A0A318XIM3</accession>
<evidence type="ECO:0000256" key="2">
    <source>
        <dbReference type="ARBA" id="ARBA00022722"/>
    </source>
</evidence>
<dbReference type="EMBL" id="QKMR01000014">
    <property type="protein sequence ID" value="PYG87035.1"/>
    <property type="molecule type" value="Genomic_DNA"/>
</dbReference>
<keyword evidence="7 17" id="KW-0347">Helicase</keyword>
<evidence type="ECO:0000256" key="9">
    <source>
        <dbReference type="ARBA" id="ARBA00022840"/>
    </source>
</evidence>
<evidence type="ECO:0000256" key="6">
    <source>
        <dbReference type="ARBA" id="ARBA00022801"/>
    </source>
</evidence>
<dbReference type="GO" id="GO:0005524">
    <property type="term" value="F:ATP binding"/>
    <property type="evidence" value="ECO:0007669"/>
    <property type="project" value="UniProtKB-KW"/>
</dbReference>
<dbReference type="InterPro" id="IPR038726">
    <property type="entry name" value="PDDEXK_AddAB-type"/>
</dbReference>
<organism evidence="17 18">
    <name type="scientific">Ruminiclostridium sufflavum DSM 19573</name>
    <dbReference type="NCBI Taxonomy" id="1121337"/>
    <lineage>
        <taxon>Bacteria</taxon>
        <taxon>Bacillati</taxon>
        <taxon>Bacillota</taxon>
        <taxon>Clostridia</taxon>
        <taxon>Eubacteriales</taxon>
        <taxon>Oscillospiraceae</taxon>
        <taxon>Ruminiclostridium</taxon>
    </lineage>
</organism>
<proteinExistence type="inferred from homology"/>
<dbReference type="GO" id="GO:0051539">
    <property type="term" value="F:4 iron, 4 sulfur cluster binding"/>
    <property type="evidence" value="ECO:0007669"/>
    <property type="project" value="UniProtKB-KW"/>
</dbReference>
<dbReference type="Gene3D" id="1.10.30.20">
    <property type="entry name" value="Bacterial XPD DNA helicase, FeS cluster domain"/>
    <property type="match status" value="1"/>
</dbReference>
<evidence type="ECO:0000259" key="16">
    <source>
        <dbReference type="PROSITE" id="PS51193"/>
    </source>
</evidence>
<dbReference type="SMART" id="SM00491">
    <property type="entry name" value="HELICc2"/>
    <property type="match status" value="1"/>
</dbReference>
<dbReference type="OrthoDB" id="9765586at2"/>
<evidence type="ECO:0000313" key="18">
    <source>
        <dbReference type="Proteomes" id="UP000248132"/>
    </source>
</evidence>
<keyword evidence="18" id="KW-1185">Reference proteome</keyword>
<evidence type="ECO:0000256" key="13">
    <source>
        <dbReference type="ARBA" id="ARBA00023204"/>
    </source>
</evidence>
<evidence type="ECO:0000256" key="12">
    <source>
        <dbReference type="ARBA" id="ARBA00023125"/>
    </source>
</evidence>
<dbReference type="PROSITE" id="PS51193">
    <property type="entry name" value="HELICASE_ATP_BIND_2"/>
    <property type="match status" value="1"/>
</dbReference>
<name>A0A318XIM3_9FIRM</name>
<dbReference type="GO" id="GO:0006281">
    <property type="term" value="P:DNA repair"/>
    <property type="evidence" value="ECO:0007669"/>
    <property type="project" value="UniProtKB-KW"/>
</dbReference>
<dbReference type="GO" id="GO:0003678">
    <property type="term" value="F:DNA helicase activity"/>
    <property type="evidence" value="ECO:0007669"/>
    <property type="project" value="InterPro"/>
</dbReference>
<keyword evidence="1" id="KW-0004">4Fe-4S</keyword>
<dbReference type="GO" id="GO:0004527">
    <property type="term" value="F:exonuclease activity"/>
    <property type="evidence" value="ECO:0007669"/>
    <property type="project" value="UniProtKB-KW"/>
</dbReference>
<feature type="domain" description="Helicase ATP-binding" evidence="16">
    <location>
        <begin position="182"/>
        <end position="440"/>
    </location>
</feature>
<dbReference type="Pfam" id="PF12705">
    <property type="entry name" value="PDDEXK_1"/>
    <property type="match status" value="1"/>
</dbReference>
<evidence type="ECO:0000256" key="10">
    <source>
        <dbReference type="ARBA" id="ARBA00023004"/>
    </source>
</evidence>
<keyword evidence="14" id="KW-0413">Isomerase</keyword>
<dbReference type="InterPro" id="IPR042493">
    <property type="entry name" value="XPD_DNA_FeS"/>
</dbReference>
<evidence type="ECO:0000256" key="11">
    <source>
        <dbReference type="ARBA" id="ARBA00023014"/>
    </source>
</evidence>
<dbReference type="InterPro" id="IPR011545">
    <property type="entry name" value="DEAD/DEAH_box_helicase_dom"/>
</dbReference>
<dbReference type="GO" id="GO:0046872">
    <property type="term" value="F:metal ion binding"/>
    <property type="evidence" value="ECO:0007669"/>
    <property type="project" value="UniProtKB-KW"/>
</dbReference>
<keyword evidence="4" id="KW-0547">Nucleotide-binding</keyword>
<dbReference type="Gene3D" id="3.90.320.10">
    <property type="match status" value="1"/>
</dbReference>
<keyword evidence="8" id="KW-0269">Exonuclease</keyword>
<dbReference type="InterPro" id="IPR045028">
    <property type="entry name" value="DinG/Rad3-like"/>
</dbReference>
<dbReference type="InterPro" id="IPR011604">
    <property type="entry name" value="PDDEXK-like_dom_sf"/>
</dbReference>
<evidence type="ECO:0000256" key="4">
    <source>
        <dbReference type="ARBA" id="ARBA00022741"/>
    </source>
</evidence>
<dbReference type="PANTHER" id="PTHR11472:SF34">
    <property type="entry name" value="REGULATOR OF TELOMERE ELONGATION HELICASE 1"/>
    <property type="match status" value="1"/>
</dbReference>
<dbReference type="GO" id="GO:0003677">
    <property type="term" value="F:DNA binding"/>
    <property type="evidence" value="ECO:0007669"/>
    <property type="project" value="UniProtKB-KW"/>
</dbReference>
<keyword evidence="2" id="KW-0540">Nuclease</keyword>
<reference evidence="17 18" key="1">
    <citation type="submission" date="2018-06" db="EMBL/GenBank/DDBJ databases">
        <title>Genomic Encyclopedia of Type Strains, Phase I: the one thousand microbial genomes (KMG-I) project.</title>
        <authorList>
            <person name="Kyrpides N."/>
        </authorList>
    </citation>
    <scope>NUCLEOTIDE SEQUENCE [LARGE SCALE GENOMIC DNA]</scope>
    <source>
        <strain evidence="17 18">DSM 19573</strain>
    </source>
</reference>
<dbReference type="AlphaFoldDB" id="A0A318XIM3"/>
<protein>
    <submittedName>
        <fullName evidence="17">Rad3-related DNA helicase</fullName>
    </submittedName>
</protein>
<dbReference type="InterPro" id="IPR010614">
    <property type="entry name" value="RAD3-like_helicase_DEAD"/>
</dbReference>
<dbReference type="Gene3D" id="3.40.50.300">
    <property type="entry name" value="P-loop containing nucleotide triphosphate hydrolases"/>
    <property type="match status" value="2"/>
</dbReference>
<keyword evidence="5" id="KW-0227">DNA damage</keyword>
<dbReference type="GO" id="GO:0016818">
    <property type="term" value="F:hydrolase activity, acting on acid anhydrides, in phosphorus-containing anhydrides"/>
    <property type="evidence" value="ECO:0007669"/>
    <property type="project" value="InterPro"/>
</dbReference>
<dbReference type="InterPro" id="IPR006555">
    <property type="entry name" value="ATP-dep_Helicase_C"/>
</dbReference>
<keyword evidence="11" id="KW-0411">Iron-sulfur</keyword>
<keyword evidence="12" id="KW-0238">DNA-binding</keyword>
<keyword evidence="13" id="KW-0234">DNA repair</keyword>
<evidence type="ECO:0000313" key="17">
    <source>
        <dbReference type="EMBL" id="PYG87035.1"/>
    </source>
</evidence>
<evidence type="ECO:0000256" key="14">
    <source>
        <dbReference type="ARBA" id="ARBA00023235"/>
    </source>
</evidence>
<dbReference type="Proteomes" id="UP000248132">
    <property type="component" value="Unassembled WGS sequence"/>
</dbReference>
<evidence type="ECO:0000256" key="1">
    <source>
        <dbReference type="ARBA" id="ARBA00022485"/>
    </source>
</evidence>
<evidence type="ECO:0000256" key="8">
    <source>
        <dbReference type="ARBA" id="ARBA00022839"/>
    </source>
</evidence>
<keyword evidence="9" id="KW-0067">ATP-binding</keyword>
<dbReference type="InterPro" id="IPR027417">
    <property type="entry name" value="P-loop_NTPase"/>
</dbReference>
<dbReference type="Pfam" id="PF06733">
    <property type="entry name" value="DEAD_2"/>
    <property type="match status" value="1"/>
</dbReference>
<evidence type="ECO:0000256" key="5">
    <source>
        <dbReference type="ARBA" id="ARBA00022763"/>
    </source>
</evidence>
<keyword evidence="6" id="KW-0378">Hydrolase</keyword>
<dbReference type="InterPro" id="IPR014013">
    <property type="entry name" value="Helic_SF1/SF2_ATP-bd_DinG/Rad3"/>
</dbReference>